<dbReference type="RefSeq" id="WP_133539345.1">
    <property type="nucleotide sequence ID" value="NZ_SNXI01000005.1"/>
</dbReference>
<feature type="transmembrane region" description="Helical" evidence="1">
    <location>
        <begin position="125"/>
        <end position="144"/>
    </location>
</feature>
<evidence type="ECO:0000313" key="3">
    <source>
        <dbReference type="EMBL" id="TDP38303.1"/>
    </source>
</evidence>
<organism evidence="3 4">
    <name type="scientific">Idiomarina aquatica</name>
    <dbReference type="NCBI Taxonomy" id="1327752"/>
    <lineage>
        <taxon>Bacteria</taxon>
        <taxon>Pseudomonadati</taxon>
        <taxon>Pseudomonadota</taxon>
        <taxon>Gammaproteobacteria</taxon>
        <taxon>Alteromonadales</taxon>
        <taxon>Idiomarinaceae</taxon>
        <taxon>Idiomarina</taxon>
    </lineage>
</organism>
<evidence type="ECO:0000259" key="2">
    <source>
        <dbReference type="Pfam" id="PF09335"/>
    </source>
</evidence>
<keyword evidence="1" id="KW-0812">Transmembrane</keyword>
<keyword evidence="4" id="KW-1185">Reference proteome</keyword>
<keyword evidence="1" id="KW-0472">Membrane</keyword>
<feature type="transmembrane region" description="Helical" evidence="1">
    <location>
        <begin position="46"/>
        <end position="65"/>
    </location>
</feature>
<feature type="domain" description="VTT" evidence="2">
    <location>
        <begin position="30"/>
        <end position="143"/>
    </location>
</feature>
<dbReference type="InterPro" id="IPR051311">
    <property type="entry name" value="DedA_domain"/>
</dbReference>
<dbReference type="GO" id="GO:0005886">
    <property type="term" value="C:plasma membrane"/>
    <property type="evidence" value="ECO:0007669"/>
    <property type="project" value="UniProtKB-ARBA"/>
</dbReference>
<dbReference type="OrthoDB" id="9814483at2"/>
<accession>A0A4R6PKX6</accession>
<evidence type="ECO:0000256" key="1">
    <source>
        <dbReference type="SAM" id="Phobius"/>
    </source>
</evidence>
<dbReference type="Proteomes" id="UP000295531">
    <property type="component" value="Unassembled WGS sequence"/>
</dbReference>
<comment type="caution">
    <text evidence="3">The sequence shown here is derived from an EMBL/GenBank/DDBJ whole genome shotgun (WGS) entry which is preliminary data.</text>
</comment>
<dbReference type="AlphaFoldDB" id="A0A4R6PKX6"/>
<dbReference type="PANTHER" id="PTHR42709">
    <property type="entry name" value="ALKALINE PHOSPHATASE LIKE PROTEIN"/>
    <property type="match status" value="1"/>
</dbReference>
<feature type="transmembrane region" description="Helical" evidence="1">
    <location>
        <begin position="95"/>
        <end position="119"/>
    </location>
</feature>
<feature type="transmembrane region" description="Helical" evidence="1">
    <location>
        <begin position="7"/>
        <end position="26"/>
    </location>
</feature>
<keyword evidence="1" id="KW-1133">Transmembrane helix</keyword>
<dbReference type="PANTHER" id="PTHR42709:SF4">
    <property type="entry name" value="INNER MEMBRANE PROTEIN YQAA"/>
    <property type="match status" value="1"/>
</dbReference>
<reference evidence="3 4" key="1">
    <citation type="submission" date="2019-03" db="EMBL/GenBank/DDBJ databases">
        <title>Freshwater and sediment microbial communities from various areas in North America, analyzing microbe dynamics in response to fracking.</title>
        <authorList>
            <person name="Lamendella R."/>
        </authorList>
    </citation>
    <scope>NUCLEOTIDE SEQUENCE [LARGE SCALE GENOMIC DNA]</scope>
    <source>
        <strain evidence="3 4">18_TX</strain>
    </source>
</reference>
<dbReference type="InterPro" id="IPR032816">
    <property type="entry name" value="VTT_dom"/>
</dbReference>
<dbReference type="EMBL" id="SNXI01000005">
    <property type="protein sequence ID" value="TDP38303.1"/>
    <property type="molecule type" value="Genomic_DNA"/>
</dbReference>
<evidence type="ECO:0000313" key="4">
    <source>
        <dbReference type="Proteomes" id="UP000295531"/>
    </source>
</evidence>
<gene>
    <name evidence="3" type="ORF">DEU29_105155</name>
</gene>
<name>A0A4R6PKX6_9GAMM</name>
<sequence length="145" mass="15784">MEFTDTLLSFGYLGLFLSAFIAATLLPMGSEAVLLTLAYQGGEPLSLLAVATTGNVLGSCVNYAIGRWAHHRLVNSPADKSQQRLKQAEKVFNRFGWWSLLFAWLPIIGDPLTLVAGVLRTPVSLFIVLVTLGKFARYAVVLSLV</sequence>
<proteinExistence type="predicted"/>
<dbReference type="Pfam" id="PF09335">
    <property type="entry name" value="VTT_dom"/>
    <property type="match status" value="1"/>
</dbReference>
<protein>
    <submittedName>
        <fullName evidence="3">Membrane protein YqaA with SNARE-associated domain</fullName>
    </submittedName>
</protein>